<name>A0AB38YC61_9GAMM</name>
<organism evidence="1">
    <name type="scientific">Salinispirillum sp. LH 10-3-1</name>
    <dbReference type="NCBI Taxonomy" id="2952525"/>
    <lineage>
        <taxon>Bacteria</taxon>
        <taxon>Pseudomonadati</taxon>
        <taxon>Pseudomonadota</taxon>
        <taxon>Gammaproteobacteria</taxon>
        <taxon>Oceanospirillales</taxon>
        <taxon>Saccharospirillaceae</taxon>
        <taxon>Salinispirillum</taxon>
    </lineage>
</organism>
<accession>A0AB38YC61</accession>
<dbReference type="RefSeq" id="WP_304994167.1">
    <property type="nucleotide sequence ID" value="NZ_CP101717.1"/>
</dbReference>
<dbReference type="AlphaFoldDB" id="A0AB38YC61"/>
<reference evidence="1" key="1">
    <citation type="submission" date="2022-07" db="EMBL/GenBank/DDBJ databases">
        <title>Complete genome sequence of Salinispirillum sp. LH10-3-1 capable of multiple carbohydrate inversion isolated from a soda lake.</title>
        <authorList>
            <person name="Liu J."/>
            <person name="Zhai Y."/>
            <person name="Zhang H."/>
            <person name="Yang H."/>
            <person name="Qu J."/>
            <person name="Li J."/>
        </authorList>
    </citation>
    <scope>NUCLEOTIDE SEQUENCE</scope>
    <source>
        <strain evidence="1">LH 10-3-1</strain>
    </source>
</reference>
<protein>
    <recommendedName>
        <fullName evidence="2">Tail fiber assembly protein</fullName>
    </recommendedName>
</protein>
<sequence>MEFARIENGVIVAVVDTDSAEKLGAGDWHPLPADSHARTGAKRAMFDENWLTRPMSELHAEGLLELDPKQKFEDGAIKDKTEYELVQDGLRDLEPDEYLDHENKEVVWGDTETLYANGRLTENQYQERKQTELEEWRQTAEVTRFQAKAALLHLGHLDIVQAYMNSDQATPLEKLAWAEAKFTRRSQLVNTLGQSLLGLTEVQIDDLFLLADNIEA</sequence>
<proteinExistence type="predicted"/>
<dbReference type="EMBL" id="CP101717">
    <property type="protein sequence ID" value="WLD56882.1"/>
    <property type="molecule type" value="Genomic_DNA"/>
</dbReference>
<evidence type="ECO:0008006" key="2">
    <source>
        <dbReference type="Google" id="ProtNLM"/>
    </source>
</evidence>
<evidence type="ECO:0000313" key="1">
    <source>
        <dbReference type="EMBL" id="WLD56882.1"/>
    </source>
</evidence>
<gene>
    <name evidence="1" type="ORF">NFC81_09075</name>
</gene>